<keyword evidence="3" id="KW-1185">Reference proteome</keyword>
<accession>A0AAF0T898</accession>
<evidence type="ECO:0000313" key="2">
    <source>
        <dbReference type="EMBL" id="WMV08529.1"/>
    </source>
</evidence>
<organism evidence="2 3">
    <name type="scientific">Solanum verrucosum</name>
    <dbReference type="NCBI Taxonomy" id="315347"/>
    <lineage>
        <taxon>Eukaryota</taxon>
        <taxon>Viridiplantae</taxon>
        <taxon>Streptophyta</taxon>
        <taxon>Embryophyta</taxon>
        <taxon>Tracheophyta</taxon>
        <taxon>Spermatophyta</taxon>
        <taxon>Magnoliopsida</taxon>
        <taxon>eudicotyledons</taxon>
        <taxon>Gunneridae</taxon>
        <taxon>Pentapetalae</taxon>
        <taxon>asterids</taxon>
        <taxon>lamiids</taxon>
        <taxon>Solanales</taxon>
        <taxon>Solanaceae</taxon>
        <taxon>Solanoideae</taxon>
        <taxon>Solaneae</taxon>
        <taxon>Solanum</taxon>
    </lineage>
</organism>
<dbReference type="AlphaFoldDB" id="A0AAF0T898"/>
<evidence type="ECO:0000313" key="3">
    <source>
        <dbReference type="Proteomes" id="UP001234989"/>
    </source>
</evidence>
<evidence type="ECO:0000256" key="1">
    <source>
        <dbReference type="SAM" id="MobiDB-lite"/>
    </source>
</evidence>
<protein>
    <submittedName>
        <fullName evidence="2">Uncharacterized protein</fullName>
    </submittedName>
</protein>
<dbReference type="EMBL" id="CP133612">
    <property type="protein sequence ID" value="WMV08529.1"/>
    <property type="molecule type" value="Genomic_DNA"/>
</dbReference>
<name>A0AAF0T898_SOLVR</name>
<sequence length="35" mass="3689">MQLESAHGGSMSASRTSSTIGQIFGPRCGLYCLEI</sequence>
<feature type="compositionally biased region" description="Polar residues" evidence="1">
    <location>
        <begin position="11"/>
        <end position="20"/>
    </location>
</feature>
<proteinExistence type="predicted"/>
<feature type="region of interest" description="Disordered" evidence="1">
    <location>
        <begin position="1"/>
        <end position="20"/>
    </location>
</feature>
<gene>
    <name evidence="2" type="ORF">MTR67_001914</name>
</gene>
<reference evidence="2" key="1">
    <citation type="submission" date="2023-08" db="EMBL/GenBank/DDBJ databases">
        <title>A de novo genome assembly of Solanum verrucosum Schlechtendal, a Mexican diploid species geographically isolated from the other diploid A-genome species in potato relatives.</title>
        <authorList>
            <person name="Hosaka K."/>
        </authorList>
    </citation>
    <scope>NUCLEOTIDE SEQUENCE</scope>
    <source>
        <tissue evidence="2">Young leaves</tissue>
    </source>
</reference>
<dbReference type="Proteomes" id="UP001234989">
    <property type="component" value="Chromosome 1"/>
</dbReference>